<dbReference type="EMBL" id="MFID01000014">
    <property type="protein sequence ID" value="OGF81234.1"/>
    <property type="molecule type" value="Genomic_DNA"/>
</dbReference>
<accession>A0A1F5X017</accession>
<reference evidence="1 2" key="1">
    <citation type="journal article" date="2016" name="Nat. Commun.">
        <title>Thousands of microbial genomes shed light on interconnected biogeochemical processes in an aquifer system.</title>
        <authorList>
            <person name="Anantharaman K."/>
            <person name="Brown C.T."/>
            <person name="Hug L.A."/>
            <person name="Sharon I."/>
            <person name="Castelle C.J."/>
            <person name="Probst A.J."/>
            <person name="Thomas B.C."/>
            <person name="Singh A."/>
            <person name="Wilkins M.J."/>
            <person name="Karaoz U."/>
            <person name="Brodie E.L."/>
            <person name="Williams K.H."/>
            <person name="Hubbard S.S."/>
            <person name="Banfield J.F."/>
        </authorList>
    </citation>
    <scope>NUCLEOTIDE SEQUENCE [LARGE SCALE GENOMIC DNA]</scope>
</reference>
<comment type="caution">
    <text evidence="1">The sequence shown here is derived from an EMBL/GenBank/DDBJ whole genome shotgun (WGS) entry which is preliminary data.</text>
</comment>
<organism evidence="1 2">
    <name type="scientific">Candidatus Giovannonibacteria bacterium RIFCSPLOWO2_01_FULL_45_34</name>
    <dbReference type="NCBI Taxonomy" id="1798351"/>
    <lineage>
        <taxon>Bacteria</taxon>
        <taxon>Candidatus Giovannoniibacteriota</taxon>
    </lineage>
</organism>
<evidence type="ECO:0008006" key="3">
    <source>
        <dbReference type="Google" id="ProtNLM"/>
    </source>
</evidence>
<evidence type="ECO:0000313" key="2">
    <source>
        <dbReference type="Proteomes" id="UP000178114"/>
    </source>
</evidence>
<proteinExistence type="predicted"/>
<dbReference type="CDD" id="cd01427">
    <property type="entry name" value="HAD_like"/>
    <property type="match status" value="1"/>
</dbReference>
<sequence>MSNKKIYAFDVDDTLEISKGPVPVGELRRLRLEGHVVGLCGNWAVFTNAVPGWENLVSFLGPVGTSKEEFLRQIKKYCKANEYILVGNDPAVFGGSNDRGAASAAGWRFIQEQNFANGER</sequence>
<dbReference type="STRING" id="1798351.A2930_02105"/>
<evidence type="ECO:0000313" key="1">
    <source>
        <dbReference type="EMBL" id="OGF81234.1"/>
    </source>
</evidence>
<dbReference type="AlphaFoldDB" id="A0A1F5X017"/>
<name>A0A1F5X017_9BACT</name>
<gene>
    <name evidence="1" type="ORF">A2930_02105</name>
</gene>
<protein>
    <recommendedName>
        <fullName evidence="3">HAD family hydrolase</fullName>
    </recommendedName>
</protein>
<dbReference type="Proteomes" id="UP000178114">
    <property type="component" value="Unassembled WGS sequence"/>
</dbReference>